<evidence type="ECO:0000259" key="4">
    <source>
        <dbReference type="PROSITE" id="PS51202"/>
    </source>
</evidence>
<feature type="domain" description="RCK N-terminal" evidence="3">
    <location>
        <begin position="164"/>
        <end position="281"/>
    </location>
</feature>
<keyword evidence="2" id="KW-0406">Ion transport</keyword>
<dbReference type="Pfam" id="PF02254">
    <property type="entry name" value="TrkA_N"/>
    <property type="match status" value="2"/>
</dbReference>
<feature type="domain" description="RCK C-terminal" evidence="4">
    <location>
        <begin position="75"/>
        <end position="160"/>
    </location>
</feature>
<comment type="caution">
    <text evidence="5">The sequence shown here is derived from an EMBL/GenBank/DDBJ whole genome shotgun (WGS) entry which is preliminary data.</text>
</comment>
<gene>
    <name evidence="5" type="primary">trkA</name>
    <name evidence="5" type="ORF">GCM10010995_00560</name>
</gene>
<evidence type="ECO:0000256" key="1">
    <source>
        <dbReference type="ARBA" id="ARBA00022448"/>
    </source>
</evidence>
<dbReference type="Gene3D" id="3.40.50.720">
    <property type="entry name" value="NAD(P)-binding Rossmann-like Domain"/>
    <property type="match status" value="2"/>
</dbReference>
<dbReference type="InterPro" id="IPR036721">
    <property type="entry name" value="RCK_C_sf"/>
</dbReference>
<dbReference type="SUPFAM" id="SSF51735">
    <property type="entry name" value="NAD(P)-binding Rossmann-fold domains"/>
    <property type="match status" value="2"/>
</dbReference>
<dbReference type="SUPFAM" id="SSF116726">
    <property type="entry name" value="TrkA C-terminal domain-like"/>
    <property type="match status" value="2"/>
</dbReference>
<evidence type="ECO:0000256" key="2">
    <source>
        <dbReference type="ARBA" id="ARBA00023065"/>
    </source>
</evidence>
<dbReference type="PANTHER" id="PTHR43833:SF5">
    <property type="entry name" value="TRK SYSTEM POTASSIUM UPTAKE PROTEIN TRKA"/>
    <property type="match status" value="1"/>
</dbReference>
<dbReference type="FunFam" id="3.40.50.720:FF:000042">
    <property type="entry name" value="Trk system potassium transporter TrkA"/>
    <property type="match status" value="1"/>
</dbReference>
<reference evidence="5" key="1">
    <citation type="journal article" date="2014" name="Int. J. Syst. Evol. Microbiol.">
        <title>Complete genome sequence of Corynebacterium casei LMG S-19264T (=DSM 44701T), isolated from a smear-ripened cheese.</title>
        <authorList>
            <consortium name="US DOE Joint Genome Institute (JGI-PGF)"/>
            <person name="Walter F."/>
            <person name="Albersmeier A."/>
            <person name="Kalinowski J."/>
            <person name="Ruckert C."/>
        </authorList>
    </citation>
    <scope>NUCLEOTIDE SEQUENCE</scope>
    <source>
        <strain evidence="5">CGMCC 1.15758</strain>
    </source>
</reference>
<dbReference type="PROSITE" id="PS51202">
    <property type="entry name" value="RCK_C"/>
    <property type="match status" value="2"/>
</dbReference>
<dbReference type="PANTHER" id="PTHR43833">
    <property type="entry name" value="POTASSIUM CHANNEL PROTEIN 2-RELATED-RELATED"/>
    <property type="match status" value="1"/>
</dbReference>
<evidence type="ECO:0000259" key="3">
    <source>
        <dbReference type="PROSITE" id="PS51201"/>
    </source>
</evidence>
<keyword evidence="6" id="KW-1185">Reference proteome</keyword>
<dbReference type="NCBIfam" id="NF007030">
    <property type="entry name" value="PRK09496.1-1"/>
    <property type="match status" value="1"/>
</dbReference>
<dbReference type="GO" id="GO:0008324">
    <property type="term" value="F:monoatomic cation transmembrane transporter activity"/>
    <property type="evidence" value="ECO:0007669"/>
    <property type="project" value="InterPro"/>
</dbReference>
<dbReference type="AlphaFoldDB" id="A0A8J3E7Z2"/>
<dbReference type="NCBIfam" id="NF007032">
    <property type="entry name" value="PRK09496.1-4"/>
    <property type="match status" value="1"/>
</dbReference>
<proteinExistence type="predicted"/>
<dbReference type="InterPro" id="IPR003148">
    <property type="entry name" value="RCK_N"/>
</dbReference>
<keyword evidence="1" id="KW-0813">Transport</keyword>
<feature type="domain" description="RCK C-terminal" evidence="4">
    <location>
        <begin position="301"/>
        <end position="386"/>
    </location>
</feature>
<evidence type="ECO:0000313" key="5">
    <source>
        <dbReference type="EMBL" id="GGF87073.1"/>
    </source>
</evidence>
<dbReference type="InterPro" id="IPR050721">
    <property type="entry name" value="Trk_Ktr_HKT_K-transport"/>
</dbReference>
<dbReference type="GO" id="GO:0006813">
    <property type="term" value="P:potassium ion transport"/>
    <property type="evidence" value="ECO:0007669"/>
    <property type="project" value="InterPro"/>
</dbReference>
<evidence type="ECO:0000313" key="6">
    <source>
        <dbReference type="Proteomes" id="UP000636949"/>
    </source>
</evidence>
<dbReference type="Gene3D" id="3.30.70.1450">
    <property type="entry name" value="Regulator of K+ conductance, C-terminal domain"/>
    <property type="match status" value="2"/>
</dbReference>
<dbReference type="InterPro" id="IPR006037">
    <property type="entry name" value="RCK_C"/>
</dbReference>
<organism evidence="5 6">
    <name type="scientific">Cysteiniphilum litorale</name>
    <dbReference type="NCBI Taxonomy" id="2056700"/>
    <lineage>
        <taxon>Bacteria</taxon>
        <taxon>Pseudomonadati</taxon>
        <taxon>Pseudomonadota</taxon>
        <taxon>Gammaproteobacteria</taxon>
        <taxon>Thiotrichales</taxon>
        <taxon>Fastidiosibacteraceae</taxon>
        <taxon>Cysteiniphilum</taxon>
    </lineage>
</organism>
<dbReference type="Proteomes" id="UP000636949">
    <property type="component" value="Unassembled WGS sequence"/>
</dbReference>
<dbReference type="Pfam" id="PF02080">
    <property type="entry name" value="TrkA_C"/>
    <property type="match status" value="2"/>
</dbReference>
<dbReference type="NCBIfam" id="NF007031">
    <property type="entry name" value="PRK09496.1-2"/>
    <property type="match status" value="1"/>
</dbReference>
<dbReference type="InterPro" id="IPR036291">
    <property type="entry name" value="NAD(P)-bd_dom_sf"/>
</dbReference>
<accession>A0A8J3E7Z2</accession>
<dbReference type="EMBL" id="BMJS01000001">
    <property type="protein sequence ID" value="GGF87073.1"/>
    <property type="molecule type" value="Genomic_DNA"/>
</dbReference>
<dbReference type="NCBIfam" id="NF007039">
    <property type="entry name" value="PRK09496.3-2"/>
    <property type="match status" value="1"/>
</dbReference>
<dbReference type="PROSITE" id="PS51201">
    <property type="entry name" value="RCK_N"/>
    <property type="match status" value="1"/>
</dbReference>
<reference evidence="5" key="2">
    <citation type="submission" date="2020-09" db="EMBL/GenBank/DDBJ databases">
        <authorList>
            <person name="Sun Q."/>
            <person name="Zhou Y."/>
        </authorList>
    </citation>
    <scope>NUCLEOTIDE SEQUENCE</scope>
    <source>
        <strain evidence="5">CGMCC 1.15758</strain>
    </source>
</reference>
<name>A0A8J3E7Z2_9GAMM</name>
<protein>
    <submittedName>
        <fullName evidence="5">Potassium transporter inner membrane associated protein</fullName>
    </submittedName>
</protein>
<sequence length="391" mass="43299">MIIAVTNNDEVNIVACQIAYSLFKIPTKIARLRNKNYARYPQIFNNDNIPIDLIINPSELVTQRLVRLVEHPGSFQIVDFANGRLQLAGSEIAEDSPLHGMSIREFRQELPDIDARVVAIYRKKQNLLISADAVLQKEDEVFFIAERINIPAILREFQPQQTACRKLFIAGGGNIGMGLAKKLENDYLVKIVERNYENCHLAAETLNNTTVLSGDASDAELLNAESIDDTDLFCAVTNDDEANIMSAMLAKKMGAKSTIALVNSLSYAALVDETHTIDRAISPQRITIGVIQTYLRKGDMLNIYSLYGGHAEACEIVVHGTADSSPIVGKKISELNLPKAIIIGAIVRDDTVLVAHDHYTIESGDHVIVTITDLDHVYTIEKLFQVLPVFL</sequence>